<dbReference type="InterPro" id="IPR013762">
    <property type="entry name" value="Integrase-like_cat_sf"/>
</dbReference>
<evidence type="ECO:0000313" key="2">
    <source>
        <dbReference type="EMBL" id="GHE44131.1"/>
    </source>
</evidence>
<dbReference type="Gene3D" id="1.10.443.10">
    <property type="entry name" value="Intergrase catalytic core"/>
    <property type="match status" value="1"/>
</dbReference>
<dbReference type="InterPro" id="IPR011010">
    <property type="entry name" value="DNA_brk_join_enz"/>
</dbReference>
<organism evidence="2 3">
    <name type="scientific">Sphingobacterium griseoflavum</name>
    <dbReference type="NCBI Taxonomy" id="1474952"/>
    <lineage>
        <taxon>Bacteria</taxon>
        <taxon>Pseudomonadati</taxon>
        <taxon>Bacteroidota</taxon>
        <taxon>Sphingobacteriia</taxon>
        <taxon>Sphingobacteriales</taxon>
        <taxon>Sphingobacteriaceae</taxon>
        <taxon>Sphingobacterium</taxon>
    </lineage>
</organism>
<sequence length="76" mass="8466">MNGYQTETATICRIEKNITFHIAGYTSATTVTLGNGSQIESVFKMLGDTSIRTTEVYVPVVDKKMCEDVEKPINQF</sequence>
<keyword evidence="1" id="KW-0233">DNA recombination</keyword>
<dbReference type="EMBL" id="BNAF01000011">
    <property type="protein sequence ID" value="GHE44131.1"/>
    <property type="molecule type" value="Genomic_DNA"/>
</dbReference>
<comment type="caution">
    <text evidence="2">The sequence shown here is derived from an EMBL/GenBank/DDBJ whole genome shotgun (WGS) entry which is preliminary data.</text>
</comment>
<dbReference type="RefSeq" id="WP_229826577.1">
    <property type="nucleotide sequence ID" value="NZ_BNAF01000011.1"/>
</dbReference>
<name>A0ABQ3I0G9_9SPHI</name>
<reference evidence="3" key="1">
    <citation type="journal article" date="2019" name="Int. J. Syst. Evol. Microbiol.">
        <title>The Global Catalogue of Microorganisms (GCM) 10K type strain sequencing project: providing services to taxonomists for standard genome sequencing and annotation.</title>
        <authorList>
            <consortium name="The Broad Institute Genomics Platform"/>
            <consortium name="The Broad Institute Genome Sequencing Center for Infectious Disease"/>
            <person name="Wu L."/>
            <person name="Ma J."/>
        </authorList>
    </citation>
    <scope>NUCLEOTIDE SEQUENCE [LARGE SCALE GENOMIC DNA]</scope>
    <source>
        <strain evidence="3">CGMCC 1.12966</strain>
    </source>
</reference>
<dbReference type="SUPFAM" id="SSF56349">
    <property type="entry name" value="DNA breaking-rejoining enzymes"/>
    <property type="match status" value="1"/>
</dbReference>
<keyword evidence="3" id="KW-1185">Reference proteome</keyword>
<accession>A0ABQ3I0G9</accession>
<dbReference type="Proteomes" id="UP000620550">
    <property type="component" value="Unassembled WGS sequence"/>
</dbReference>
<evidence type="ECO:0000313" key="3">
    <source>
        <dbReference type="Proteomes" id="UP000620550"/>
    </source>
</evidence>
<proteinExistence type="predicted"/>
<evidence type="ECO:0000256" key="1">
    <source>
        <dbReference type="ARBA" id="ARBA00023172"/>
    </source>
</evidence>
<gene>
    <name evidence="2" type="ORF">GCM10017764_29380</name>
</gene>
<protein>
    <submittedName>
        <fullName evidence="2">Uncharacterized protein</fullName>
    </submittedName>
</protein>